<dbReference type="SUPFAM" id="SSF46689">
    <property type="entry name" value="Homeodomain-like"/>
    <property type="match status" value="1"/>
</dbReference>
<dbReference type="InterPro" id="IPR001647">
    <property type="entry name" value="HTH_TetR"/>
</dbReference>
<evidence type="ECO:0000259" key="2">
    <source>
        <dbReference type="Pfam" id="PF00440"/>
    </source>
</evidence>
<gene>
    <name evidence="3" type="ORF">D5S19_04860</name>
</gene>
<dbReference type="Pfam" id="PF00440">
    <property type="entry name" value="TetR_N"/>
    <property type="match status" value="1"/>
</dbReference>
<dbReference type="Gene3D" id="1.10.10.60">
    <property type="entry name" value="Homeodomain-like"/>
    <property type="match status" value="1"/>
</dbReference>
<protein>
    <submittedName>
        <fullName evidence="3">TetR/AcrR family transcriptional regulator</fullName>
    </submittedName>
</protein>
<evidence type="ECO:0000313" key="3">
    <source>
        <dbReference type="EMBL" id="RJQ89298.1"/>
    </source>
</evidence>
<dbReference type="GO" id="GO:0003677">
    <property type="term" value="F:DNA binding"/>
    <property type="evidence" value="ECO:0007669"/>
    <property type="project" value="UniProtKB-KW"/>
</dbReference>
<dbReference type="Proteomes" id="UP000285112">
    <property type="component" value="Unassembled WGS sequence"/>
</dbReference>
<evidence type="ECO:0000313" key="4">
    <source>
        <dbReference type="Proteomes" id="UP000285112"/>
    </source>
</evidence>
<name>A0A419I9I8_9PSEU</name>
<sequence length="68" mass="6884">MLDAARTLPCEELTMAAVAARVGVSTPTLYGYVAGRDALLSALAQRISSPPATACCGATAFPISRPGC</sequence>
<dbReference type="InterPro" id="IPR009057">
    <property type="entry name" value="Homeodomain-like_sf"/>
</dbReference>
<comment type="caution">
    <text evidence="3">The sequence shown here is derived from an EMBL/GenBank/DDBJ whole genome shotgun (WGS) entry which is preliminary data.</text>
</comment>
<organism evidence="3 4">
    <name type="scientific">Amycolatopsis panacis</name>
    <dbReference type="NCBI Taxonomy" id="2340917"/>
    <lineage>
        <taxon>Bacteria</taxon>
        <taxon>Bacillati</taxon>
        <taxon>Actinomycetota</taxon>
        <taxon>Actinomycetes</taxon>
        <taxon>Pseudonocardiales</taxon>
        <taxon>Pseudonocardiaceae</taxon>
        <taxon>Amycolatopsis</taxon>
    </lineage>
</organism>
<keyword evidence="4" id="KW-1185">Reference proteome</keyword>
<proteinExistence type="predicted"/>
<dbReference type="AlphaFoldDB" id="A0A419I9I8"/>
<reference evidence="3 4" key="1">
    <citation type="submission" date="2018-09" db="EMBL/GenBank/DDBJ databases">
        <title>YIM PH 21725 draft genome.</title>
        <authorList>
            <person name="Miao C."/>
        </authorList>
    </citation>
    <scope>NUCLEOTIDE SEQUENCE [LARGE SCALE GENOMIC DNA]</scope>
    <source>
        <strain evidence="4">YIM PH21725</strain>
    </source>
</reference>
<accession>A0A419I9I8</accession>
<keyword evidence="1" id="KW-0238">DNA-binding</keyword>
<feature type="domain" description="HTH tetR-type" evidence="2">
    <location>
        <begin position="11"/>
        <end position="43"/>
    </location>
</feature>
<evidence type="ECO:0000256" key="1">
    <source>
        <dbReference type="ARBA" id="ARBA00023125"/>
    </source>
</evidence>
<dbReference type="EMBL" id="QZFV01000060">
    <property type="protein sequence ID" value="RJQ89298.1"/>
    <property type="molecule type" value="Genomic_DNA"/>
</dbReference>